<feature type="region of interest" description="Disordered" evidence="1">
    <location>
        <begin position="93"/>
        <end position="126"/>
    </location>
</feature>
<dbReference type="OrthoDB" id="5912039at2759"/>
<feature type="compositionally biased region" description="Low complexity" evidence="1">
    <location>
        <begin position="558"/>
        <end position="569"/>
    </location>
</feature>
<feature type="compositionally biased region" description="Polar residues" evidence="1">
    <location>
        <begin position="397"/>
        <end position="418"/>
    </location>
</feature>
<comment type="caution">
    <text evidence="3">The sequence shown here is derived from an EMBL/GenBank/DDBJ whole genome shotgun (WGS) entry which is preliminary data.</text>
</comment>
<proteinExistence type="predicted"/>
<feature type="region of interest" description="Disordered" evidence="1">
    <location>
        <begin position="228"/>
        <end position="250"/>
    </location>
</feature>
<gene>
    <name evidence="3" type="ORF">WR25_07959</name>
</gene>
<dbReference type="InterPro" id="IPR002557">
    <property type="entry name" value="Chitin-bd_dom"/>
</dbReference>
<keyword evidence="4" id="KW-1185">Reference proteome</keyword>
<accession>A0A2A2L5Y5</accession>
<dbReference type="GO" id="GO:0008061">
    <property type="term" value="F:chitin binding"/>
    <property type="evidence" value="ECO:0007669"/>
    <property type="project" value="InterPro"/>
</dbReference>
<dbReference type="InterPro" id="IPR036508">
    <property type="entry name" value="Chitin-bd_dom_sf"/>
</dbReference>
<dbReference type="InterPro" id="IPR006150">
    <property type="entry name" value="Cys_repeat_1"/>
</dbReference>
<dbReference type="EMBL" id="LIAE01007148">
    <property type="protein sequence ID" value="PAV81656.1"/>
    <property type="molecule type" value="Genomic_DNA"/>
</dbReference>
<dbReference type="Proteomes" id="UP000218231">
    <property type="component" value="Unassembled WGS sequence"/>
</dbReference>
<reference evidence="3 4" key="1">
    <citation type="journal article" date="2017" name="Curr. Biol.">
        <title>Genome architecture and evolution of a unichromosomal asexual nematode.</title>
        <authorList>
            <person name="Fradin H."/>
            <person name="Zegar C."/>
            <person name="Gutwein M."/>
            <person name="Lucas J."/>
            <person name="Kovtun M."/>
            <person name="Corcoran D."/>
            <person name="Baugh L.R."/>
            <person name="Kiontke K."/>
            <person name="Gunsalus K."/>
            <person name="Fitch D.H."/>
            <person name="Piano F."/>
        </authorList>
    </citation>
    <scope>NUCLEOTIDE SEQUENCE [LARGE SCALE GENOMIC DNA]</scope>
    <source>
        <strain evidence="3">PF1309</strain>
    </source>
</reference>
<dbReference type="GO" id="GO:0005576">
    <property type="term" value="C:extracellular region"/>
    <property type="evidence" value="ECO:0007669"/>
    <property type="project" value="InterPro"/>
</dbReference>
<dbReference type="SUPFAM" id="SSF57625">
    <property type="entry name" value="Invertebrate chitin-binding proteins"/>
    <property type="match status" value="1"/>
</dbReference>
<feature type="region of interest" description="Disordered" evidence="1">
    <location>
        <begin position="556"/>
        <end position="579"/>
    </location>
</feature>
<feature type="compositionally biased region" description="Polar residues" evidence="1">
    <location>
        <begin position="99"/>
        <end position="126"/>
    </location>
</feature>
<dbReference type="SMART" id="SM00289">
    <property type="entry name" value="WR1"/>
    <property type="match status" value="4"/>
</dbReference>
<organism evidence="3 4">
    <name type="scientific">Diploscapter pachys</name>
    <dbReference type="NCBI Taxonomy" id="2018661"/>
    <lineage>
        <taxon>Eukaryota</taxon>
        <taxon>Metazoa</taxon>
        <taxon>Ecdysozoa</taxon>
        <taxon>Nematoda</taxon>
        <taxon>Chromadorea</taxon>
        <taxon>Rhabditida</taxon>
        <taxon>Rhabditina</taxon>
        <taxon>Rhabditomorpha</taxon>
        <taxon>Rhabditoidea</taxon>
        <taxon>Rhabditidae</taxon>
        <taxon>Diploscapter</taxon>
    </lineage>
</organism>
<name>A0A2A2L5Y5_9BILA</name>
<evidence type="ECO:0000259" key="2">
    <source>
        <dbReference type="SMART" id="SM00494"/>
    </source>
</evidence>
<dbReference type="SMART" id="SM00494">
    <property type="entry name" value="ChtBD2"/>
    <property type="match status" value="1"/>
</dbReference>
<dbReference type="AlphaFoldDB" id="A0A2A2L5Y5"/>
<feature type="region of interest" description="Disordered" evidence="1">
    <location>
        <begin position="382"/>
        <end position="450"/>
    </location>
</feature>
<dbReference type="STRING" id="2018661.A0A2A2L5Y5"/>
<feature type="region of interest" description="Disordered" evidence="1">
    <location>
        <begin position="320"/>
        <end position="363"/>
    </location>
</feature>
<protein>
    <recommendedName>
        <fullName evidence="2">Chitin-binding type-2 domain-containing protein</fullName>
    </recommendedName>
</protein>
<sequence length="793" mass="86693">MERHPERALREQDKNARENDACSVSATCLQAHNEFSNSYLQCDQTTLRWTRKSCQDGFQFNFEQQTCIKRQTHRMMKAPFPTPPASFVIQQDKPIENDTPPSTLTTTKQPESTVAASTSKPSESTATNLVYSTEALDTTSVPILTPPPLKRCRQHCSLSQPCAEPALCIASCCVHQRIHRRPVTSLFYDPLPLDNALPFNITSEDIFQSADNLFEASFAGSQFAESEFPPTSQMTVSGNTGPPASTSQHPTLIQSIPDPPTELPNLQVHSGQVVSPPAPASQQLPVILNVPNSEGFQSVNQSPDAFTKPIPDFIEFQSPPPPPPFTGFGSPPAASSSSTTITMTKFHGFPPSQSPDPKDLQDLTSPTIKANLKQMFREEVDALPPVRPHTLEHRQSSRPIPTPNSSELPVTPITLSDSNEVEEEPTTSSREPEPRTSPFSERAPDEWRSRGTLPSFSGECRGTNAVCAINADCPPTFMCDDGCCRLAVCPKTNKAVHFTCMTEYQCSAGEVCLFGSCCKHNVRRILPYAIPPRHTEHTTTIRAPPVHPSAKVFREENSSLNTNNNSPNSIVDGGSETSSGGKCQVDDRVADCSIDNPCPEGSECVDSICCKLPNVAKCTNGLMSLTVPPTCRRSDECPISSHCENGKCCPFEKTDLTDLNTFDLEGDDDLSRGITLSPPASDRLTGVSLSTSARCLRTPRCDSMTSLCPPRFTCSLNGKCCRLDMLCPDGTVPETQCDQISQLQKRCRMKLTGIVLLEALRFYLEWDGPADIAFNVLPHIIATVVDGVVRQCR</sequence>
<evidence type="ECO:0000313" key="4">
    <source>
        <dbReference type="Proteomes" id="UP000218231"/>
    </source>
</evidence>
<evidence type="ECO:0000256" key="1">
    <source>
        <dbReference type="SAM" id="MobiDB-lite"/>
    </source>
</evidence>
<feature type="domain" description="Chitin-binding type-2" evidence="2">
    <location>
        <begin position="20"/>
        <end position="74"/>
    </location>
</feature>
<evidence type="ECO:0000313" key="3">
    <source>
        <dbReference type="EMBL" id="PAV81656.1"/>
    </source>
</evidence>
<feature type="compositionally biased region" description="Low complexity" evidence="1">
    <location>
        <begin position="326"/>
        <end position="340"/>
    </location>
</feature>